<keyword evidence="3" id="KW-1185">Reference proteome</keyword>
<reference evidence="2 3" key="1">
    <citation type="submission" date="2020-08" db="EMBL/GenBank/DDBJ databases">
        <title>Genomic Encyclopedia of Type Strains, Phase III (KMG-III): the genomes of soil and plant-associated and newly described type strains.</title>
        <authorList>
            <person name="Whitman W."/>
        </authorList>
    </citation>
    <scope>NUCLEOTIDE SEQUENCE [LARGE SCALE GENOMIC DNA]</scope>
    <source>
        <strain evidence="2 3">SFB5A</strain>
    </source>
</reference>
<evidence type="ECO:0000313" key="2">
    <source>
        <dbReference type="EMBL" id="MBB4987303.1"/>
    </source>
</evidence>
<dbReference type="Proteomes" id="UP000582643">
    <property type="component" value="Unassembled WGS sequence"/>
</dbReference>
<dbReference type="Gene3D" id="2.120.10.30">
    <property type="entry name" value="TolB, C-terminal domain"/>
    <property type="match status" value="1"/>
</dbReference>
<dbReference type="InterPro" id="IPR011042">
    <property type="entry name" value="6-blade_b-propeller_TolB-like"/>
</dbReference>
<dbReference type="AlphaFoldDB" id="A0A7W7XHK1"/>
<name>A0A7W7XHK1_9ACTN</name>
<gene>
    <name evidence="2" type="ORF">GGE06_008275</name>
</gene>
<dbReference type="RefSeq" id="WP_221519053.1">
    <property type="nucleotide sequence ID" value="NZ_JACHJY010000019.1"/>
</dbReference>
<evidence type="ECO:0000256" key="1">
    <source>
        <dbReference type="SAM" id="MobiDB-lite"/>
    </source>
</evidence>
<protein>
    <recommendedName>
        <fullName evidence="4">TolB</fullName>
    </recommendedName>
</protein>
<dbReference type="EMBL" id="JACHJY010000019">
    <property type="protein sequence ID" value="MBB4987303.1"/>
    <property type="molecule type" value="Genomic_DNA"/>
</dbReference>
<dbReference type="InterPro" id="IPR011659">
    <property type="entry name" value="WD40"/>
</dbReference>
<feature type="region of interest" description="Disordered" evidence="1">
    <location>
        <begin position="1"/>
        <end position="25"/>
    </location>
</feature>
<comment type="caution">
    <text evidence="2">The sequence shown here is derived from an EMBL/GenBank/DDBJ whole genome shotgun (WGS) entry which is preliminary data.</text>
</comment>
<sequence>MTTQPTVAAESDPNPSAAPRPSGRTARIATTAAAALALAAVAIGYARHSSSAQAPDTAVTAETVSLAPGPRLLTLTSTGQVTTVGKADPGGARAVSPTKCDRAYAAAGTVACLYADGALGTVTMRVLSPDLKERKAIPVSGVPNRVRVSASGRMVSWTSFVGGDSYATLNFATRTGIYDSRTGTLFKTLETFSVVKDGKPYQASDVNYWGVTFTGDDNTFYATLYTKGHRYLVQGDFAARTVRTLRDRVECPSLSPDGTMIAFKAPVEGDSTRGWRLSVLDLKTGRVTETAETRSVDDQAAWLDGSTLAYAQQHDDGTKDLWSVPADGFGKPRLLLRNAHSPAALG</sequence>
<evidence type="ECO:0000313" key="3">
    <source>
        <dbReference type="Proteomes" id="UP000582643"/>
    </source>
</evidence>
<evidence type="ECO:0008006" key="4">
    <source>
        <dbReference type="Google" id="ProtNLM"/>
    </source>
</evidence>
<dbReference type="Pfam" id="PF07676">
    <property type="entry name" value="PD40"/>
    <property type="match status" value="1"/>
</dbReference>
<organism evidence="2 3">
    <name type="scientific">Streptomyces nymphaeiformis</name>
    <dbReference type="NCBI Taxonomy" id="2663842"/>
    <lineage>
        <taxon>Bacteria</taxon>
        <taxon>Bacillati</taxon>
        <taxon>Actinomycetota</taxon>
        <taxon>Actinomycetes</taxon>
        <taxon>Kitasatosporales</taxon>
        <taxon>Streptomycetaceae</taxon>
        <taxon>Streptomyces</taxon>
    </lineage>
</organism>
<accession>A0A7W7XHK1</accession>
<dbReference type="SUPFAM" id="SSF69304">
    <property type="entry name" value="Tricorn protease N-terminal domain"/>
    <property type="match status" value="1"/>
</dbReference>
<proteinExistence type="predicted"/>